<gene>
    <name evidence="2" type="ORF">METZ01_LOCUS373927</name>
</gene>
<dbReference type="EMBL" id="UINC01136358">
    <property type="protein sequence ID" value="SVD21073.1"/>
    <property type="molecule type" value="Genomic_DNA"/>
</dbReference>
<dbReference type="InterPro" id="IPR007172">
    <property type="entry name" value="DUF374"/>
</dbReference>
<name>A0A382TGH2_9ZZZZ</name>
<reference evidence="2" key="1">
    <citation type="submission" date="2018-05" db="EMBL/GenBank/DDBJ databases">
        <authorList>
            <person name="Lanie J.A."/>
            <person name="Ng W.-L."/>
            <person name="Kazmierczak K.M."/>
            <person name="Andrzejewski T.M."/>
            <person name="Davidsen T.M."/>
            <person name="Wayne K.J."/>
            <person name="Tettelin H."/>
            <person name="Glass J.I."/>
            <person name="Rusch D."/>
            <person name="Podicherti R."/>
            <person name="Tsui H.-C.T."/>
            <person name="Winkler M.E."/>
        </authorList>
    </citation>
    <scope>NUCLEOTIDE SEQUENCE</scope>
</reference>
<feature type="domain" description="DUF374" evidence="1">
    <location>
        <begin position="15"/>
        <end position="79"/>
    </location>
</feature>
<feature type="non-terminal residue" evidence="2">
    <location>
        <position position="1"/>
    </location>
</feature>
<protein>
    <recommendedName>
        <fullName evidence="1">DUF374 domain-containing protein</fullName>
    </recommendedName>
</protein>
<proteinExistence type="predicted"/>
<organism evidence="2">
    <name type="scientific">marine metagenome</name>
    <dbReference type="NCBI Taxonomy" id="408172"/>
    <lineage>
        <taxon>unclassified sequences</taxon>
        <taxon>metagenomes</taxon>
        <taxon>ecological metagenomes</taxon>
    </lineage>
</organism>
<dbReference type="Pfam" id="PF04028">
    <property type="entry name" value="DUF374"/>
    <property type="match status" value="1"/>
</dbReference>
<sequence>WHGRLVFPSWYLRLKTTNVHAIASRHTDAEIMARILQRWGYGLIRGSTRKGGKAVVQKMADIFKNAGIIAVTNDGPKGPPRIAKAGSTGLALKYNVQIITITGSATKFWQMKSWDRSMLPKPFGTIQLIVSSPLNISEKPETADEEVKLLSDFMNQYQDEADRLTGKID</sequence>
<evidence type="ECO:0000313" key="2">
    <source>
        <dbReference type="EMBL" id="SVD21073.1"/>
    </source>
</evidence>
<accession>A0A382TGH2</accession>
<evidence type="ECO:0000259" key="1">
    <source>
        <dbReference type="Pfam" id="PF04028"/>
    </source>
</evidence>
<dbReference type="AlphaFoldDB" id="A0A382TGH2"/>